<sequence length="30" mass="3288">MAVDVEPVRFRCSELPVLENTAQASLNAVQ</sequence>
<comment type="caution">
    <text evidence="1">The sequence shown here is derived from an EMBL/GenBank/DDBJ whole genome shotgun (WGS) entry which is preliminary data.</text>
</comment>
<proteinExistence type="predicted"/>
<reference evidence="1 2" key="1">
    <citation type="submission" date="2015-05" db="EMBL/GenBank/DDBJ databases">
        <title>Evolution of Trichinella species and genotypes.</title>
        <authorList>
            <person name="Korhonen P.K."/>
            <person name="Edoardo P."/>
            <person name="Giuseppe L.R."/>
            <person name="Gasser R.B."/>
        </authorList>
    </citation>
    <scope>NUCLEOTIDE SEQUENCE [LARGE SCALE GENOMIC DNA]</scope>
    <source>
        <strain evidence="1">ISS10</strain>
    </source>
</reference>
<dbReference type="AlphaFoldDB" id="A0A0V1LFD7"/>
<keyword evidence="2" id="KW-1185">Reference proteome</keyword>
<dbReference type="EMBL" id="JYDW01000061">
    <property type="protein sequence ID" value="KRZ58213.1"/>
    <property type="molecule type" value="Genomic_DNA"/>
</dbReference>
<accession>A0A0V1LFD7</accession>
<evidence type="ECO:0000313" key="2">
    <source>
        <dbReference type="Proteomes" id="UP000054721"/>
    </source>
</evidence>
<dbReference type="Proteomes" id="UP000054721">
    <property type="component" value="Unassembled WGS sequence"/>
</dbReference>
<organism evidence="1 2">
    <name type="scientific">Trichinella nativa</name>
    <dbReference type="NCBI Taxonomy" id="6335"/>
    <lineage>
        <taxon>Eukaryota</taxon>
        <taxon>Metazoa</taxon>
        <taxon>Ecdysozoa</taxon>
        <taxon>Nematoda</taxon>
        <taxon>Enoplea</taxon>
        <taxon>Dorylaimia</taxon>
        <taxon>Trichinellida</taxon>
        <taxon>Trichinellidae</taxon>
        <taxon>Trichinella</taxon>
    </lineage>
</organism>
<gene>
    <name evidence="1" type="ORF">T02_12763</name>
</gene>
<evidence type="ECO:0000313" key="1">
    <source>
        <dbReference type="EMBL" id="KRZ58213.1"/>
    </source>
</evidence>
<name>A0A0V1LFD7_9BILA</name>
<protein>
    <submittedName>
        <fullName evidence="1">Uncharacterized protein</fullName>
    </submittedName>
</protein>